<feature type="transmembrane region" description="Helical" evidence="1">
    <location>
        <begin position="248"/>
        <end position="268"/>
    </location>
</feature>
<feature type="transmembrane region" description="Helical" evidence="1">
    <location>
        <begin position="175"/>
        <end position="195"/>
    </location>
</feature>
<organism evidence="2 3">
    <name type="scientific">Crepidotus variabilis</name>
    <dbReference type="NCBI Taxonomy" id="179855"/>
    <lineage>
        <taxon>Eukaryota</taxon>
        <taxon>Fungi</taxon>
        <taxon>Dikarya</taxon>
        <taxon>Basidiomycota</taxon>
        <taxon>Agaricomycotina</taxon>
        <taxon>Agaricomycetes</taxon>
        <taxon>Agaricomycetidae</taxon>
        <taxon>Agaricales</taxon>
        <taxon>Agaricineae</taxon>
        <taxon>Crepidotaceae</taxon>
        <taxon>Crepidotus</taxon>
    </lineage>
</organism>
<dbReference type="EMBL" id="MU157835">
    <property type="protein sequence ID" value="KAF9531399.1"/>
    <property type="molecule type" value="Genomic_DNA"/>
</dbReference>
<dbReference type="OrthoDB" id="3357408at2759"/>
<name>A0A9P6EMM9_9AGAR</name>
<feature type="transmembrane region" description="Helical" evidence="1">
    <location>
        <begin position="12"/>
        <end position="37"/>
    </location>
</feature>
<gene>
    <name evidence="2" type="ORF">CPB83DRAFT_809063</name>
</gene>
<evidence type="ECO:0000256" key="1">
    <source>
        <dbReference type="SAM" id="Phobius"/>
    </source>
</evidence>
<keyword evidence="1" id="KW-0472">Membrane</keyword>
<dbReference type="AlphaFoldDB" id="A0A9P6EMM9"/>
<feature type="transmembrane region" description="Helical" evidence="1">
    <location>
        <begin position="133"/>
        <end position="155"/>
    </location>
</feature>
<feature type="transmembrane region" description="Helical" evidence="1">
    <location>
        <begin position="107"/>
        <end position="126"/>
    </location>
</feature>
<comment type="caution">
    <text evidence="2">The sequence shown here is derived from an EMBL/GenBank/DDBJ whole genome shotgun (WGS) entry which is preliminary data.</text>
</comment>
<feature type="transmembrane region" description="Helical" evidence="1">
    <location>
        <begin position="49"/>
        <end position="73"/>
    </location>
</feature>
<reference evidence="2" key="1">
    <citation type="submission" date="2020-11" db="EMBL/GenBank/DDBJ databases">
        <authorList>
            <consortium name="DOE Joint Genome Institute"/>
            <person name="Ahrendt S."/>
            <person name="Riley R."/>
            <person name="Andreopoulos W."/>
            <person name="Labutti K."/>
            <person name="Pangilinan J."/>
            <person name="Ruiz-Duenas F.J."/>
            <person name="Barrasa J.M."/>
            <person name="Sanchez-Garcia M."/>
            <person name="Camarero S."/>
            <person name="Miyauchi S."/>
            <person name="Serrano A."/>
            <person name="Linde D."/>
            <person name="Babiker R."/>
            <person name="Drula E."/>
            <person name="Ayuso-Fernandez I."/>
            <person name="Pacheco R."/>
            <person name="Padilla G."/>
            <person name="Ferreira P."/>
            <person name="Barriuso J."/>
            <person name="Kellner H."/>
            <person name="Castanera R."/>
            <person name="Alfaro M."/>
            <person name="Ramirez L."/>
            <person name="Pisabarro A.G."/>
            <person name="Kuo A."/>
            <person name="Tritt A."/>
            <person name="Lipzen A."/>
            <person name="He G."/>
            <person name="Yan M."/>
            <person name="Ng V."/>
            <person name="Cullen D."/>
            <person name="Martin F."/>
            <person name="Rosso M.-N."/>
            <person name="Henrissat B."/>
            <person name="Hibbett D."/>
            <person name="Martinez A.T."/>
            <person name="Grigoriev I.V."/>
        </authorList>
    </citation>
    <scope>NUCLEOTIDE SEQUENCE</scope>
    <source>
        <strain evidence="2">CBS 506.95</strain>
    </source>
</reference>
<keyword evidence="1" id="KW-1133">Transmembrane helix</keyword>
<sequence length="334" mass="37218">MPDPFPVTEAQLTGMFLESICFGVLLVTLGFCLQVLFTYKGRLKRLDEVNWLMVSVTAFSFVIAVFDISIGFYHNLKIFVFLQVKGDPAEEFANISDWVNVARSVTIQLQILLGDAMLIYRCWIVWNRAFLPIVTSLFLWLAAAAMATWVIVIQVTFKSHLLISGKQLMPAITTFWALTIALNMLTTGLLVYSIWRVELGNKRVRSTNSIDRPSSLGQVIRYLIESGLLYTFTSLMTFMTVVTNSNGSYPISDAEIMIVPIAFNLIIIRTAQIGGREQSTFVGTNGSGSVPLHPLQGLPRTRESALSFSKNGGVKVVMTRDTLTDYASDKRLST</sequence>
<feature type="transmembrane region" description="Helical" evidence="1">
    <location>
        <begin position="222"/>
        <end position="242"/>
    </location>
</feature>
<keyword evidence="1" id="KW-0812">Transmembrane</keyword>
<evidence type="ECO:0000313" key="3">
    <source>
        <dbReference type="Proteomes" id="UP000807306"/>
    </source>
</evidence>
<evidence type="ECO:0000313" key="2">
    <source>
        <dbReference type="EMBL" id="KAF9531399.1"/>
    </source>
</evidence>
<dbReference type="Proteomes" id="UP000807306">
    <property type="component" value="Unassembled WGS sequence"/>
</dbReference>
<proteinExistence type="predicted"/>
<accession>A0A9P6EMM9</accession>
<protein>
    <submittedName>
        <fullName evidence="2">Uncharacterized protein</fullName>
    </submittedName>
</protein>
<keyword evidence="3" id="KW-1185">Reference proteome</keyword>